<dbReference type="AlphaFoldDB" id="D6SA40"/>
<dbReference type="STRING" id="525282.HMPREF0391_11312"/>
<dbReference type="InterPro" id="IPR029044">
    <property type="entry name" value="Nucleotide-diphossugar_trans"/>
</dbReference>
<dbReference type="EMBL" id="ACHM02000003">
    <property type="protein sequence ID" value="EFH92340.1"/>
    <property type="molecule type" value="Genomic_DNA"/>
</dbReference>
<dbReference type="RefSeq" id="WP_002836175.1">
    <property type="nucleotide sequence ID" value="NZ_CM000955.1"/>
</dbReference>
<comment type="caution">
    <text evidence="2">The sequence shown here is derived from an EMBL/GenBank/DDBJ whole genome shotgun (WGS) entry which is preliminary data.</text>
</comment>
<dbReference type="SUPFAM" id="SSF53448">
    <property type="entry name" value="Nucleotide-diphospho-sugar transferases"/>
    <property type="match status" value="1"/>
</dbReference>
<dbReference type="HOGENOM" id="CLU_061980_1_0_9"/>
<gene>
    <name evidence="2" type="ORF">HMPREF0391_11312</name>
</gene>
<organism evidence="2">
    <name type="scientific">Finegoldia magna ATCC 53516</name>
    <dbReference type="NCBI Taxonomy" id="525282"/>
    <lineage>
        <taxon>Bacteria</taxon>
        <taxon>Bacillati</taxon>
        <taxon>Bacillota</taxon>
        <taxon>Tissierellia</taxon>
        <taxon>Tissierellales</taxon>
        <taxon>Peptoniphilaceae</taxon>
        <taxon>Finegoldia</taxon>
    </lineage>
</organism>
<evidence type="ECO:0000259" key="1">
    <source>
        <dbReference type="Pfam" id="PF12804"/>
    </source>
</evidence>
<dbReference type="Proteomes" id="UP000004063">
    <property type="component" value="Chromosome"/>
</dbReference>
<proteinExistence type="predicted"/>
<dbReference type="PANTHER" id="PTHR43777">
    <property type="entry name" value="MOLYBDENUM COFACTOR CYTIDYLYLTRANSFERASE"/>
    <property type="match status" value="1"/>
</dbReference>
<protein>
    <recommendedName>
        <fullName evidence="1">MobA-like NTP transferase domain-containing protein</fullName>
    </recommendedName>
</protein>
<dbReference type="GO" id="GO:0016779">
    <property type="term" value="F:nucleotidyltransferase activity"/>
    <property type="evidence" value="ECO:0007669"/>
    <property type="project" value="UniProtKB-ARBA"/>
</dbReference>
<dbReference type="InterPro" id="IPR025877">
    <property type="entry name" value="MobA-like_NTP_Trfase"/>
</dbReference>
<dbReference type="PANTHER" id="PTHR43777:SF1">
    <property type="entry name" value="MOLYBDENUM COFACTOR CYTIDYLYLTRANSFERASE"/>
    <property type="match status" value="1"/>
</dbReference>
<feature type="domain" description="MobA-like NTP transferase" evidence="1">
    <location>
        <begin position="8"/>
        <end position="155"/>
    </location>
</feature>
<evidence type="ECO:0000313" key="2">
    <source>
        <dbReference type="EMBL" id="EFH92340.1"/>
    </source>
</evidence>
<sequence length="197" mass="22901">MIILKIGAVIMASGLSKRMKTDKLMLQYNDKFIFEYIIDLVAKSNFYDRVVITNNSTIKEYCKKIRIKTLNNPNNENGQSESIKLGVNYFNEMDGICFLVSDQPLLTEISIEKLINSFEKDKICQLKFKDKVGNPVIFSKKFFNQLLSLKYDEKGSIVKNKNLNDVKYVDADFERELMDIDTNDDYERIVNAENLFD</sequence>
<reference evidence="2" key="1">
    <citation type="submission" date="2010-05" db="EMBL/GenBank/DDBJ databases">
        <authorList>
            <person name="Muzny D."/>
            <person name="Qin X."/>
            <person name="Buhay C."/>
            <person name="Dugan-Rocha S."/>
            <person name="Ding Y."/>
            <person name="Chen G."/>
            <person name="Hawes A."/>
            <person name="Holder M."/>
            <person name="Jhangiani S."/>
            <person name="Johnson A."/>
            <person name="Khan Z."/>
            <person name="Li Z."/>
            <person name="Liu W."/>
            <person name="Liu X."/>
            <person name="Perez L."/>
            <person name="Shen H."/>
            <person name="Wang Q."/>
            <person name="Watt J."/>
            <person name="Xi L."/>
            <person name="Xin Y."/>
            <person name="Zhou J."/>
            <person name="Deng J."/>
            <person name="Jiang H."/>
            <person name="Liu Y."/>
            <person name="Qu J."/>
            <person name="Song X.-Z."/>
            <person name="Zhang L."/>
            <person name="Villasana D."/>
            <person name="Johnson A."/>
            <person name="Liu J."/>
            <person name="Liyanage D."/>
            <person name="Lorensuhewa L."/>
            <person name="Robinson T."/>
            <person name="Song A."/>
            <person name="Song B.-B."/>
            <person name="Dinh H."/>
            <person name="Thornton R."/>
            <person name="Coyle M."/>
            <person name="Francisco L."/>
            <person name="Jackson L."/>
            <person name="Javaid M."/>
            <person name="Korchina V."/>
            <person name="Kovar C."/>
            <person name="Mata R."/>
            <person name="Mathew T."/>
            <person name="Ngo R."/>
            <person name="Nguyen L."/>
            <person name="Nguyen N."/>
            <person name="Okwuonu G."/>
            <person name="Ongeri F."/>
            <person name="Pham C."/>
            <person name="Simmons D."/>
            <person name="Wilczek-Boney K."/>
            <person name="Hale W."/>
            <person name="Jakkamsetti A."/>
            <person name="Pham P."/>
            <person name="Ruth R."/>
            <person name="San Lucas F."/>
            <person name="Warren J."/>
            <person name="Zhang J."/>
            <person name="Zhao Z."/>
            <person name="Zhou C."/>
            <person name="Zhu D."/>
            <person name="Lee S."/>
            <person name="Bess C."/>
            <person name="Blankenburg K."/>
            <person name="Forbes L."/>
            <person name="Fu Q."/>
            <person name="Gubbala S."/>
            <person name="Hirani K."/>
            <person name="Jayaseelan J.C."/>
            <person name="Lara F."/>
            <person name="Munidasa M."/>
            <person name="Palculict T."/>
            <person name="Patil S."/>
            <person name="Pu L.-L."/>
            <person name="Saada N."/>
            <person name="Tang L."/>
            <person name="Weissenberger G."/>
            <person name="Zhu Y."/>
            <person name="Hemphill L."/>
            <person name="Shang Y."/>
            <person name="Youmans B."/>
            <person name="Ayvaz T."/>
            <person name="Ross M."/>
            <person name="Santibanez J."/>
            <person name="Aqrawi P."/>
            <person name="Gross S."/>
            <person name="Joshi V."/>
            <person name="Fowler G."/>
            <person name="Nazareth L."/>
            <person name="Reid J."/>
            <person name="Worley K."/>
            <person name="Petrosino J."/>
            <person name="Highlander S."/>
            <person name="Gibbs R."/>
        </authorList>
    </citation>
    <scope>NUCLEOTIDE SEQUENCE [LARGE SCALE GENOMIC DNA]</scope>
    <source>
        <strain evidence="2">ATCC 53516</strain>
    </source>
</reference>
<dbReference type="Gene3D" id="3.90.550.10">
    <property type="entry name" value="Spore Coat Polysaccharide Biosynthesis Protein SpsA, Chain A"/>
    <property type="match status" value="1"/>
</dbReference>
<dbReference type="Pfam" id="PF12804">
    <property type="entry name" value="NTP_transf_3"/>
    <property type="match status" value="1"/>
</dbReference>
<name>D6SA40_FINMA</name>
<accession>D6SA40</accession>
<dbReference type="eggNOG" id="COG2068">
    <property type="taxonomic scope" value="Bacteria"/>
</dbReference>
<dbReference type="CDD" id="cd04182">
    <property type="entry name" value="GT_2_like_f"/>
    <property type="match status" value="1"/>
</dbReference>